<dbReference type="InterPro" id="IPR002671">
    <property type="entry name" value="Ribosomal_eL22"/>
</dbReference>
<dbReference type="InterPro" id="IPR038526">
    <property type="entry name" value="Ribosomal_eL22_sf"/>
</dbReference>
<dbReference type="Pfam" id="PF01776">
    <property type="entry name" value="Ribosomal_L22e"/>
    <property type="match status" value="1"/>
</dbReference>
<dbReference type="Proteomes" id="UP000444721">
    <property type="component" value="Unassembled WGS sequence"/>
</dbReference>
<dbReference type="GeneID" id="68116842"/>
<keyword evidence="7" id="KW-1185">Reference proteome</keyword>
<dbReference type="GO" id="GO:0005840">
    <property type="term" value="C:ribosome"/>
    <property type="evidence" value="ECO:0007669"/>
    <property type="project" value="UniProtKB-KW"/>
</dbReference>
<accession>A0A6A5BAN2</accession>
<evidence type="ECO:0000256" key="3">
    <source>
        <dbReference type="ARBA" id="ARBA00023274"/>
    </source>
</evidence>
<dbReference type="GO" id="GO:1990904">
    <property type="term" value="C:ribonucleoprotein complex"/>
    <property type="evidence" value="ECO:0007669"/>
    <property type="project" value="UniProtKB-KW"/>
</dbReference>
<gene>
    <name evidence="6" type="ORF">FDP41_009627</name>
</gene>
<evidence type="ECO:0000313" key="7">
    <source>
        <dbReference type="Proteomes" id="UP000444721"/>
    </source>
</evidence>
<dbReference type="OrthoDB" id="10259820at2759"/>
<dbReference type="VEuPathDB" id="AmoebaDB:NF0050700"/>
<evidence type="ECO:0000256" key="4">
    <source>
        <dbReference type="ARBA" id="ARBA00040613"/>
    </source>
</evidence>
<evidence type="ECO:0000256" key="5">
    <source>
        <dbReference type="ARBA" id="ARBA00041214"/>
    </source>
</evidence>
<comment type="caution">
    <text evidence="6">The sequence shown here is derived from an EMBL/GenBank/DDBJ whole genome shotgun (WGS) entry which is preliminary data.</text>
</comment>
<dbReference type="GO" id="GO:0003723">
    <property type="term" value="F:RNA binding"/>
    <property type="evidence" value="ECO:0007669"/>
    <property type="project" value="TreeGrafter"/>
</dbReference>
<name>A0A6A5BAN2_NAEFO</name>
<reference evidence="6 7" key="1">
    <citation type="journal article" date="2019" name="Sci. Rep.">
        <title>Nanopore sequencing improves the draft genome of the human pathogenic amoeba Naegleria fowleri.</title>
        <authorList>
            <person name="Liechti N."/>
            <person name="Schurch N."/>
            <person name="Bruggmann R."/>
            <person name="Wittwer M."/>
        </authorList>
    </citation>
    <scope>NUCLEOTIDE SEQUENCE [LARGE SCALE GENOMIC DNA]</scope>
    <source>
        <strain evidence="6 7">ATCC 30894</strain>
    </source>
</reference>
<evidence type="ECO:0000256" key="1">
    <source>
        <dbReference type="ARBA" id="ARBA00007817"/>
    </source>
</evidence>
<protein>
    <recommendedName>
        <fullName evidence="4">Large ribosomal subunit protein eL22</fullName>
    </recommendedName>
    <alternativeName>
        <fullName evidence="5">60S ribosomal protein L22</fullName>
    </alternativeName>
</protein>
<organism evidence="6 7">
    <name type="scientific">Naegleria fowleri</name>
    <name type="common">Brain eating amoeba</name>
    <dbReference type="NCBI Taxonomy" id="5763"/>
    <lineage>
        <taxon>Eukaryota</taxon>
        <taxon>Discoba</taxon>
        <taxon>Heterolobosea</taxon>
        <taxon>Tetramitia</taxon>
        <taxon>Eutetramitia</taxon>
        <taxon>Vahlkampfiidae</taxon>
        <taxon>Naegleria</taxon>
    </lineage>
</organism>
<dbReference type="GO" id="GO:0003735">
    <property type="term" value="F:structural constituent of ribosome"/>
    <property type="evidence" value="ECO:0007669"/>
    <property type="project" value="InterPro"/>
</dbReference>
<dbReference type="PANTHER" id="PTHR10064:SF0">
    <property type="entry name" value="FI24544P1-RELATED"/>
    <property type="match status" value="1"/>
</dbReference>
<dbReference type="AlphaFoldDB" id="A0A6A5BAN2"/>
<dbReference type="GO" id="GO:0002181">
    <property type="term" value="P:cytoplasmic translation"/>
    <property type="evidence" value="ECO:0007669"/>
    <property type="project" value="TreeGrafter"/>
</dbReference>
<dbReference type="VEuPathDB" id="AmoebaDB:FDP41_009627"/>
<dbReference type="EMBL" id="VFQX01000072">
    <property type="protein sequence ID" value="KAF0971931.1"/>
    <property type="molecule type" value="Genomic_DNA"/>
</dbReference>
<evidence type="ECO:0000256" key="2">
    <source>
        <dbReference type="ARBA" id="ARBA00022980"/>
    </source>
</evidence>
<proteinExistence type="inferred from homology"/>
<dbReference type="PANTHER" id="PTHR10064">
    <property type="entry name" value="60S RIBOSOMAL PROTEIN L22"/>
    <property type="match status" value="1"/>
</dbReference>
<dbReference type="Gene3D" id="3.30.1360.210">
    <property type="match status" value="1"/>
</dbReference>
<sequence length="170" mass="20561">MFMLHCKLYSLVDFNFKKIRLKKNSQNISEMVRKGATPVVGKRIKGEKKTRQITYKFHIDARVPVQDGIMDLDHFEKYFREKFKVDGKAGNLKEKVRFHKKLNRLYVFTEVKTSKRYLKYLTKKYLKKNNLRDWLHVVSKQNQRAYELRYYNIAGEQEETAEQQEEETKQ</sequence>
<keyword evidence="3" id="KW-0687">Ribonucleoprotein</keyword>
<dbReference type="OMA" id="LCIVINQ"/>
<evidence type="ECO:0000313" key="6">
    <source>
        <dbReference type="EMBL" id="KAF0971931.1"/>
    </source>
</evidence>
<dbReference type="FunFam" id="3.30.1360.210:FF:000002">
    <property type="entry name" value="60S ribosomal protein L22-2"/>
    <property type="match status" value="1"/>
</dbReference>
<comment type="similarity">
    <text evidence="1">Belongs to the eukaryotic ribosomal protein eL22 family.</text>
</comment>
<dbReference type="RefSeq" id="XP_044556646.1">
    <property type="nucleotide sequence ID" value="XM_044713605.1"/>
</dbReference>
<dbReference type="VEuPathDB" id="AmoebaDB:NfTy_086920"/>
<keyword evidence="2" id="KW-0689">Ribosomal protein</keyword>